<evidence type="ECO:0000259" key="1">
    <source>
        <dbReference type="Pfam" id="PF13640"/>
    </source>
</evidence>
<feature type="domain" description="Prolyl 4-hydroxylase alpha subunit Fe(2+) 2OG dioxygenase" evidence="1">
    <location>
        <begin position="57"/>
        <end position="128"/>
    </location>
</feature>
<protein>
    <recommendedName>
        <fullName evidence="1">Prolyl 4-hydroxylase alpha subunit Fe(2+) 2OG dioxygenase domain-containing protein</fullName>
    </recommendedName>
</protein>
<proteinExistence type="predicted"/>
<accession>A0A382W330</accession>
<dbReference type="AlphaFoldDB" id="A0A382W330"/>
<dbReference type="EMBL" id="UINC01156631">
    <property type="protein sequence ID" value="SVD53163.1"/>
    <property type="molecule type" value="Genomic_DNA"/>
</dbReference>
<gene>
    <name evidence="2" type="ORF">METZ01_LOCUS406017</name>
</gene>
<dbReference type="InterPro" id="IPR044862">
    <property type="entry name" value="Pro_4_hyd_alph_FE2OG_OXY"/>
</dbReference>
<evidence type="ECO:0000313" key="2">
    <source>
        <dbReference type="EMBL" id="SVD53163.1"/>
    </source>
</evidence>
<reference evidence="2" key="1">
    <citation type="submission" date="2018-05" db="EMBL/GenBank/DDBJ databases">
        <authorList>
            <person name="Lanie J.A."/>
            <person name="Ng W.-L."/>
            <person name="Kazmierczak K.M."/>
            <person name="Andrzejewski T.M."/>
            <person name="Davidsen T.M."/>
            <person name="Wayne K.J."/>
            <person name="Tettelin H."/>
            <person name="Glass J.I."/>
            <person name="Rusch D."/>
            <person name="Podicherti R."/>
            <person name="Tsui H.-C.T."/>
            <person name="Winkler M.E."/>
        </authorList>
    </citation>
    <scope>NUCLEOTIDE SEQUENCE</scope>
</reference>
<name>A0A382W330_9ZZZZ</name>
<feature type="non-terminal residue" evidence="2">
    <location>
        <position position="131"/>
    </location>
</feature>
<sequence>MPMQRTSLDDWKTNLTDGKDAPPILLNNLDTTDENVIMHRLKGLFELPLNTTQYLTVQRWEFGCYIPWHNDGKYNYSSTIYLNPKWHHNDGGQFVYKSDNSDEFYGINESYTPEFNSAVVVKNTDKGHYHL</sequence>
<organism evidence="2">
    <name type="scientific">marine metagenome</name>
    <dbReference type="NCBI Taxonomy" id="408172"/>
    <lineage>
        <taxon>unclassified sequences</taxon>
        <taxon>metagenomes</taxon>
        <taxon>ecological metagenomes</taxon>
    </lineage>
</organism>
<dbReference type="Gene3D" id="2.60.120.620">
    <property type="entry name" value="q2cbj1_9rhob like domain"/>
    <property type="match status" value="1"/>
</dbReference>
<dbReference type="Pfam" id="PF13640">
    <property type="entry name" value="2OG-FeII_Oxy_3"/>
    <property type="match status" value="1"/>
</dbReference>